<accession>A0A9Q3C964</accession>
<organism evidence="1 2">
    <name type="scientific">Austropuccinia psidii MF-1</name>
    <dbReference type="NCBI Taxonomy" id="1389203"/>
    <lineage>
        <taxon>Eukaryota</taxon>
        <taxon>Fungi</taxon>
        <taxon>Dikarya</taxon>
        <taxon>Basidiomycota</taxon>
        <taxon>Pucciniomycotina</taxon>
        <taxon>Pucciniomycetes</taxon>
        <taxon>Pucciniales</taxon>
        <taxon>Sphaerophragmiaceae</taxon>
        <taxon>Austropuccinia</taxon>
    </lineage>
</organism>
<protein>
    <submittedName>
        <fullName evidence="1">Uncharacterized protein</fullName>
    </submittedName>
</protein>
<dbReference type="EMBL" id="AVOT02005220">
    <property type="protein sequence ID" value="MBW0478517.1"/>
    <property type="molecule type" value="Genomic_DNA"/>
</dbReference>
<gene>
    <name evidence="1" type="ORF">O181_018232</name>
</gene>
<dbReference type="Proteomes" id="UP000765509">
    <property type="component" value="Unassembled WGS sequence"/>
</dbReference>
<evidence type="ECO:0000313" key="2">
    <source>
        <dbReference type="Proteomes" id="UP000765509"/>
    </source>
</evidence>
<dbReference type="AlphaFoldDB" id="A0A9Q3C964"/>
<name>A0A9Q3C964_9BASI</name>
<reference evidence="1" key="1">
    <citation type="submission" date="2021-03" db="EMBL/GenBank/DDBJ databases">
        <title>Draft genome sequence of rust myrtle Austropuccinia psidii MF-1, a brazilian biotype.</title>
        <authorList>
            <person name="Quecine M.C."/>
            <person name="Pachon D.M.R."/>
            <person name="Bonatelli M.L."/>
            <person name="Correr F.H."/>
            <person name="Franceschini L.M."/>
            <person name="Leite T.F."/>
            <person name="Margarido G.R.A."/>
            <person name="Almeida C.A."/>
            <person name="Ferrarezi J.A."/>
            <person name="Labate C.A."/>
        </authorList>
    </citation>
    <scope>NUCLEOTIDE SEQUENCE</scope>
    <source>
        <strain evidence="1">MF-1</strain>
    </source>
</reference>
<keyword evidence="2" id="KW-1185">Reference proteome</keyword>
<comment type="caution">
    <text evidence="1">The sequence shown here is derived from an EMBL/GenBank/DDBJ whole genome shotgun (WGS) entry which is preliminary data.</text>
</comment>
<proteinExistence type="predicted"/>
<sequence length="107" mass="11800">MAFLGHLGPLWLLSSVGHNHVPRSVGQLGPIWPNPMGPKGAKGGSPLAYKARWVPNHNWAHLSQFWPRIPSNPKWPSDPQDPILANNHHGPFFSPWPLVAARGNQIS</sequence>
<evidence type="ECO:0000313" key="1">
    <source>
        <dbReference type="EMBL" id="MBW0478517.1"/>
    </source>
</evidence>